<dbReference type="Proteomes" id="UP001295684">
    <property type="component" value="Unassembled WGS sequence"/>
</dbReference>
<evidence type="ECO:0000313" key="4">
    <source>
        <dbReference type="Proteomes" id="UP001295684"/>
    </source>
</evidence>
<organism evidence="3 4">
    <name type="scientific">Euplotes crassus</name>
    <dbReference type="NCBI Taxonomy" id="5936"/>
    <lineage>
        <taxon>Eukaryota</taxon>
        <taxon>Sar</taxon>
        <taxon>Alveolata</taxon>
        <taxon>Ciliophora</taxon>
        <taxon>Intramacronucleata</taxon>
        <taxon>Spirotrichea</taxon>
        <taxon>Hypotrichia</taxon>
        <taxon>Euplotida</taxon>
        <taxon>Euplotidae</taxon>
        <taxon>Moneuplotes</taxon>
    </lineage>
</organism>
<dbReference type="InterPro" id="IPR023631">
    <property type="entry name" value="Amidase_dom"/>
</dbReference>
<dbReference type="GO" id="GO:0004040">
    <property type="term" value="F:amidase activity"/>
    <property type="evidence" value="ECO:0007669"/>
    <property type="project" value="TreeGrafter"/>
</dbReference>
<feature type="active site" description="Acyl-ester intermediate" evidence="1">
    <location>
        <position position="241"/>
    </location>
</feature>
<evidence type="ECO:0000313" key="3">
    <source>
        <dbReference type="EMBL" id="CAI2363446.1"/>
    </source>
</evidence>
<dbReference type="GO" id="GO:0017064">
    <property type="term" value="F:fatty acid amide hydrolase activity"/>
    <property type="evidence" value="ECO:0007669"/>
    <property type="project" value="TreeGrafter"/>
</dbReference>
<accession>A0AAD1UB86</accession>
<reference evidence="3" key="1">
    <citation type="submission" date="2023-07" db="EMBL/GenBank/DDBJ databases">
        <authorList>
            <consortium name="AG Swart"/>
            <person name="Singh M."/>
            <person name="Singh A."/>
            <person name="Seah K."/>
            <person name="Emmerich C."/>
        </authorList>
    </citation>
    <scope>NUCLEOTIDE SEQUENCE</scope>
    <source>
        <strain evidence="3">DP1</strain>
    </source>
</reference>
<keyword evidence="4" id="KW-1185">Reference proteome</keyword>
<dbReference type="InterPro" id="IPR052096">
    <property type="entry name" value="Endocannabinoid_amidase"/>
</dbReference>
<feature type="active site" description="Charge relay system" evidence="1">
    <location>
        <position position="144"/>
    </location>
</feature>
<evidence type="ECO:0000256" key="1">
    <source>
        <dbReference type="PIRSR" id="PIRSR001221-1"/>
    </source>
</evidence>
<dbReference type="PIRSF" id="PIRSF001221">
    <property type="entry name" value="Amidase_fungi"/>
    <property type="match status" value="1"/>
</dbReference>
<dbReference type="EMBL" id="CAMPGE010004597">
    <property type="protein sequence ID" value="CAI2363446.1"/>
    <property type="molecule type" value="Genomic_DNA"/>
</dbReference>
<dbReference type="GO" id="GO:0009062">
    <property type="term" value="P:fatty acid catabolic process"/>
    <property type="evidence" value="ECO:0007669"/>
    <property type="project" value="TreeGrafter"/>
</dbReference>
<sequence length="591" mass="66087">MIALSTLCYILVGILVVKKVFGLVGFYGKQRKMNKQAADCGKRPPRKYVGLGEEAGKIVQDCETIVDLLKAQFEGKITAQGLMEYTVERTERLGRELEITADENFEEALRMAKERDKQLQQCLAEGKDPFEELGCLHGIPFSVKDQINLKGTLNTMGVGSRIDNISEEDAHIVAVYKNQGGIPVVKGNTPTICLSLHSTNKVWGTAKNPWNNKRSCGGSSGGDAALLTCVNFGIGSDLGGSLRCPASFCGCMSFMPTARRQISHGNETYSEIKKGDMHPMNIVLGPITKNSDDMLRLMKVYLSEEKLKMDGLDYKLRFDQSIYEDTLSCKKLRIGTITNYDEVLTLCPTGKRILQEAREHLTRLGHEVVEIEIPEFEEQCTSQGKLLVNQVCHYAGIENNIHCDDLQSVNLLVNMYNGYSIIPKALSFFTKLVGETRASNALKLLIKLDADGFKELCKTRDRHVSQISKIFQDEKLDAILTVPMAFPAMTPEVAEEVGLAPIAARLAIYWQFPSATIPTGVVEEDEQKYEDKLFNDIITKKIRQMMQDSKGLPLGLEIIGKPFKDEQVLAIMKILEDSFKFQEKHPYPKYE</sequence>
<feature type="active site" description="Charge relay system" evidence="1">
    <location>
        <position position="219"/>
    </location>
</feature>
<dbReference type="PANTHER" id="PTHR45847:SF6">
    <property type="entry name" value="FATTY ACID AMIDE HYDROLASE"/>
    <property type="match status" value="1"/>
</dbReference>
<dbReference type="Pfam" id="PF01425">
    <property type="entry name" value="Amidase"/>
    <property type="match status" value="1"/>
</dbReference>
<dbReference type="Gene3D" id="3.90.1300.10">
    <property type="entry name" value="Amidase signature (AS) domain"/>
    <property type="match status" value="1"/>
</dbReference>
<dbReference type="PANTHER" id="PTHR45847">
    <property type="entry name" value="FATTY ACID AMIDE HYDROLASE"/>
    <property type="match status" value="1"/>
</dbReference>
<proteinExistence type="predicted"/>
<dbReference type="SUPFAM" id="SSF75304">
    <property type="entry name" value="Amidase signature (AS) enzymes"/>
    <property type="match status" value="1"/>
</dbReference>
<comment type="caution">
    <text evidence="3">The sequence shown here is derived from an EMBL/GenBank/DDBJ whole genome shotgun (WGS) entry which is preliminary data.</text>
</comment>
<feature type="domain" description="Amidase" evidence="2">
    <location>
        <begin position="83"/>
        <end position="569"/>
    </location>
</feature>
<name>A0AAD1UB86_EUPCR</name>
<dbReference type="AlphaFoldDB" id="A0AAD1UB86"/>
<protein>
    <recommendedName>
        <fullName evidence="2">Amidase domain-containing protein</fullName>
    </recommendedName>
</protein>
<evidence type="ECO:0000259" key="2">
    <source>
        <dbReference type="Pfam" id="PF01425"/>
    </source>
</evidence>
<dbReference type="InterPro" id="IPR036928">
    <property type="entry name" value="AS_sf"/>
</dbReference>
<gene>
    <name evidence="3" type="ORF">ECRASSUSDP1_LOCUS4782</name>
</gene>